<keyword evidence="2" id="KW-1003">Cell membrane</keyword>
<feature type="transmembrane region" description="Helical" evidence="9">
    <location>
        <begin position="451"/>
        <end position="476"/>
    </location>
</feature>
<feature type="transmembrane region" description="Helical" evidence="9">
    <location>
        <begin position="117"/>
        <end position="137"/>
    </location>
</feature>
<dbReference type="Gene3D" id="1.20.1250.20">
    <property type="entry name" value="MFS general substrate transporter like domains"/>
    <property type="match status" value="1"/>
</dbReference>
<evidence type="ECO:0000313" key="11">
    <source>
        <dbReference type="Proteomes" id="UP000695000"/>
    </source>
</evidence>
<evidence type="ECO:0000256" key="5">
    <source>
        <dbReference type="ARBA" id="ARBA00023136"/>
    </source>
</evidence>
<dbReference type="PROSITE" id="PS00217">
    <property type="entry name" value="SUGAR_TRANSPORT_2"/>
    <property type="match status" value="1"/>
</dbReference>
<keyword evidence="5 9" id="KW-0472">Membrane</keyword>
<evidence type="ECO:0000313" key="12">
    <source>
        <dbReference type="RefSeq" id="XP_017772792.1"/>
    </source>
</evidence>
<evidence type="ECO:0000256" key="6">
    <source>
        <dbReference type="ARBA" id="ARBA00023180"/>
    </source>
</evidence>
<evidence type="ECO:0000256" key="1">
    <source>
        <dbReference type="ARBA" id="ARBA00004651"/>
    </source>
</evidence>
<feature type="transmembrane region" description="Helical" evidence="9">
    <location>
        <begin position="157"/>
        <end position="179"/>
    </location>
</feature>
<feature type="domain" description="Major facilitator superfamily (MFS) profile" evidence="10">
    <location>
        <begin position="119"/>
        <end position="542"/>
    </location>
</feature>
<dbReference type="PROSITE" id="PS50850">
    <property type="entry name" value="MFS"/>
    <property type="match status" value="1"/>
</dbReference>
<dbReference type="PANTHER" id="PTHR48021">
    <property type="match status" value="1"/>
</dbReference>
<reference evidence="12" key="1">
    <citation type="submission" date="2025-08" db="UniProtKB">
        <authorList>
            <consortium name="RefSeq"/>
        </authorList>
    </citation>
    <scope>IDENTIFICATION</scope>
    <source>
        <tissue evidence="12">Whole Larva</tissue>
    </source>
</reference>
<dbReference type="Proteomes" id="UP000695000">
    <property type="component" value="Unplaced"/>
</dbReference>
<dbReference type="InterPro" id="IPR044775">
    <property type="entry name" value="MFS_ERD6/Tret1-like"/>
</dbReference>
<gene>
    <name evidence="12" type="primary">LOC108559917</name>
</gene>
<sequence length="574" mass="63404">MDKYDSIVVAKDNAQETTYQHRANPPRWRLLNFLKHGNGQHTRLVPTASPSISACTTATNLSSLDAPQLHKMSTLEENLRVAQPEIEPLQNKKIGVEEQIYNDTVAKKPPIKLFTQVLTALSVSLVSLVIGFVSAYTSPAEESLKKDLGITDNQYSWIGSLMPLSALVGGLVGGQLIEILGRKRTIVLTDILYIISWLICANATDIWFVYVGRSIIGFSVGIASLAIPVYLGETIQPEIRGALGLFPAAFGNSGILLCFIVGSYLKWNELAWLGVALPVPFLVLMFLIPETPRWYVSKGRDEEALKALQSLRGKDTNVSEEFDDLVKSHKESQKLTTNATFKDLFVKANMKPLMICLGLMFFQQLSGINAVIFYTTTIFKMAGSSINQNLCTIIVGLVNFISTFIATILIDKLGRKVLLYISSISMTLNLSILGTYFYLRHTGVDVSAYGWLPLASFVIYVLGFSLGFGPIPWLMLGEILPAKIRGSAASVATAFNWACTFLVTKTFVDIINLIGPHGTFWLFTGFVVFSILFIYLWVPETLGKSLEDIERKFAGVKVRRISSVVNLKPLPSSF</sequence>
<comment type="subcellular location">
    <subcellularLocation>
        <location evidence="1">Cell membrane</location>
        <topology evidence="1">Multi-pass membrane protein</topology>
    </subcellularLocation>
</comment>
<keyword evidence="11" id="KW-1185">Reference proteome</keyword>
<evidence type="ECO:0000256" key="7">
    <source>
        <dbReference type="ARBA" id="ARBA00024348"/>
    </source>
</evidence>
<protein>
    <submittedName>
        <fullName evidence="12">Facilitated trehalose transporter Tret1-like isoform X1</fullName>
    </submittedName>
</protein>
<dbReference type="Pfam" id="PF00083">
    <property type="entry name" value="Sugar_tr"/>
    <property type="match status" value="1"/>
</dbReference>
<dbReference type="RefSeq" id="XP_017772792.1">
    <property type="nucleotide sequence ID" value="XM_017917303.1"/>
</dbReference>
<dbReference type="InterPro" id="IPR036259">
    <property type="entry name" value="MFS_trans_sf"/>
</dbReference>
<evidence type="ECO:0000256" key="3">
    <source>
        <dbReference type="ARBA" id="ARBA00022692"/>
    </source>
</evidence>
<evidence type="ECO:0000256" key="9">
    <source>
        <dbReference type="SAM" id="Phobius"/>
    </source>
</evidence>
<feature type="transmembrane region" description="Helical" evidence="9">
    <location>
        <begin position="191"/>
        <end position="209"/>
    </location>
</feature>
<dbReference type="GeneID" id="108559917"/>
<dbReference type="InterPro" id="IPR050549">
    <property type="entry name" value="MFS_Trehalose_Transporter"/>
</dbReference>
<dbReference type="PRINTS" id="PR00171">
    <property type="entry name" value="SUGRTRNSPORT"/>
</dbReference>
<keyword evidence="6" id="KW-0325">Glycoprotein</keyword>
<feature type="transmembrane region" description="Helical" evidence="9">
    <location>
        <begin position="520"/>
        <end position="538"/>
    </location>
</feature>
<feature type="transmembrane region" description="Helical" evidence="9">
    <location>
        <begin position="488"/>
        <end position="508"/>
    </location>
</feature>
<dbReference type="CDD" id="cd17358">
    <property type="entry name" value="MFS_GLUT6_8_Class3_like"/>
    <property type="match status" value="1"/>
</dbReference>
<dbReference type="PANTHER" id="PTHR48021:SF96">
    <property type="entry name" value="FACILITATED TREHALOSE TRANSPORTER TRET1-1-RELATED"/>
    <property type="match status" value="1"/>
</dbReference>
<evidence type="ECO:0000256" key="2">
    <source>
        <dbReference type="ARBA" id="ARBA00022475"/>
    </source>
</evidence>
<keyword evidence="3 9" id="KW-0812">Transmembrane</keyword>
<feature type="transmembrane region" description="Helical" evidence="9">
    <location>
        <begin position="352"/>
        <end position="374"/>
    </location>
</feature>
<evidence type="ECO:0000256" key="4">
    <source>
        <dbReference type="ARBA" id="ARBA00022989"/>
    </source>
</evidence>
<keyword evidence="8" id="KW-0813">Transport</keyword>
<comment type="similarity">
    <text evidence="7">Belongs to the major facilitator superfamily. Sugar transporter (TC 2.A.1.1) family. Trehalose transporter subfamily.</text>
</comment>
<dbReference type="PROSITE" id="PS00216">
    <property type="entry name" value="SUGAR_TRANSPORT_1"/>
    <property type="match status" value="1"/>
</dbReference>
<dbReference type="NCBIfam" id="TIGR00879">
    <property type="entry name" value="SP"/>
    <property type="match status" value="1"/>
</dbReference>
<evidence type="ECO:0000256" key="8">
    <source>
        <dbReference type="RuleBase" id="RU003346"/>
    </source>
</evidence>
<dbReference type="InterPro" id="IPR020846">
    <property type="entry name" value="MFS_dom"/>
</dbReference>
<dbReference type="InterPro" id="IPR005828">
    <property type="entry name" value="MFS_sugar_transport-like"/>
</dbReference>
<dbReference type="SUPFAM" id="SSF103473">
    <property type="entry name" value="MFS general substrate transporter"/>
    <property type="match status" value="1"/>
</dbReference>
<feature type="transmembrane region" description="Helical" evidence="9">
    <location>
        <begin position="270"/>
        <end position="288"/>
    </location>
</feature>
<accession>A0ABM1MDZ2</accession>
<feature type="transmembrane region" description="Helical" evidence="9">
    <location>
        <begin position="417"/>
        <end position="439"/>
    </location>
</feature>
<organism evidence="11 12">
    <name type="scientific">Nicrophorus vespilloides</name>
    <name type="common">Boreal carrion beetle</name>
    <dbReference type="NCBI Taxonomy" id="110193"/>
    <lineage>
        <taxon>Eukaryota</taxon>
        <taxon>Metazoa</taxon>
        <taxon>Ecdysozoa</taxon>
        <taxon>Arthropoda</taxon>
        <taxon>Hexapoda</taxon>
        <taxon>Insecta</taxon>
        <taxon>Pterygota</taxon>
        <taxon>Neoptera</taxon>
        <taxon>Endopterygota</taxon>
        <taxon>Coleoptera</taxon>
        <taxon>Polyphaga</taxon>
        <taxon>Staphyliniformia</taxon>
        <taxon>Silphidae</taxon>
        <taxon>Nicrophorinae</taxon>
        <taxon>Nicrophorus</taxon>
    </lineage>
</organism>
<feature type="transmembrane region" description="Helical" evidence="9">
    <location>
        <begin position="215"/>
        <end position="231"/>
    </location>
</feature>
<dbReference type="InterPro" id="IPR005829">
    <property type="entry name" value="Sugar_transporter_CS"/>
</dbReference>
<proteinExistence type="inferred from homology"/>
<evidence type="ECO:0000259" key="10">
    <source>
        <dbReference type="PROSITE" id="PS50850"/>
    </source>
</evidence>
<name>A0ABM1MDZ2_NICVS</name>
<feature type="transmembrane region" description="Helical" evidence="9">
    <location>
        <begin position="243"/>
        <end position="264"/>
    </location>
</feature>
<dbReference type="InterPro" id="IPR003663">
    <property type="entry name" value="Sugar/inositol_transpt"/>
</dbReference>
<feature type="transmembrane region" description="Helical" evidence="9">
    <location>
        <begin position="386"/>
        <end position="410"/>
    </location>
</feature>
<keyword evidence="4 9" id="KW-1133">Transmembrane helix</keyword>